<dbReference type="Proteomes" id="UP000001077">
    <property type="component" value="Unassembled WGS sequence"/>
</dbReference>
<dbReference type="HOGENOM" id="CLU_2950942_0_0_5"/>
<dbReference type="PATRIC" id="fig|1094556.3.peg.993"/>
<name>J1JP26_9HYPH</name>
<gene>
    <name evidence="1" type="ORF">MCY_00868</name>
</gene>
<dbReference type="RefSeq" id="WP_007347171.1">
    <property type="nucleotide sequence ID" value="NZ_CALY02000041.1"/>
</dbReference>
<organism evidence="1 2">
    <name type="scientific">Bartonella rattimassiliensis 15908</name>
    <dbReference type="NCBI Taxonomy" id="1094556"/>
    <lineage>
        <taxon>Bacteria</taxon>
        <taxon>Pseudomonadati</taxon>
        <taxon>Pseudomonadota</taxon>
        <taxon>Alphaproteobacteria</taxon>
        <taxon>Hyphomicrobiales</taxon>
        <taxon>Bartonellaceae</taxon>
        <taxon>Bartonella</taxon>
    </lineage>
</organism>
<dbReference type="Gene3D" id="3.30.160.250">
    <property type="match status" value="1"/>
</dbReference>
<evidence type="ECO:0008006" key="3">
    <source>
        <dbReference type="Google" id="ProtNLM"/>
    </source>
</evidence>
<comment type="caution">
    <text evidence="1">The sequence shown here is derived from an EMBL/GenBank/DDBJ whole genome shotgun (WGS) entry which is preliminary data.</text>
</comment>
<dbReference type="EMBL" id="AILY01000018">
    <property type="protein sequence ID" value="EJF86085.1"/>
    <property type="molecule type" value="Genomic_DNA"/>
</dbReference>
<evidence type="ECO:0000313" key="2">
    <source>
        <dbReference type="Proteomes" id="UP000001077"/>
    </source>
</evidence>
<dbReference type="InterPro" id="IPR035069">
    <property type="entry name" value="TTHA1013/TTHA0281-like"/>
</dbReference>
<proteinExistence type="predicted"/>
<keyword evidence="2" id="KW-1185">Reference proteome</keyword>
<evidence type="ECO:0000313" key="1">
    <source>
        <dbReference type="EMBL" id="EJF86085.1"/>
    </source>
</evidence>
<protein>
    <recommendedName>
        <fullName evidence="3">HicB-like antitoxin of toxin-antitoxin system domain-containing protein</fullName>
    </recommendedName>
</protein>
<dbReference type="SUPFAM" id="SSF143100">
    <property type="entry name" value="TTHA1013/TTHA0281-like"/>
    <property type="match status" value="1"/>
</dbReference>
<dbReference type="AlphaFoldDB" id="J1JP26"/>
<sequence>MNYALKFIKNDNDTLFVTAKDFQGFITYGKNEKEALENAKDALLTVIIRCFQEREIYPL</sequence>
<accession>J1JP26</accession>
<reference evidence="1 2" key="1">
    <citation type="submission" date="2012-03" db="EMBL/GenBank/DDBJ databases">
        <title>The Genome Sequence of Bartonella rattimassiliensis 15908.</title>
        <authorList>
            <consortium name="The Broad Institute Genome Sequencing Platform"/>
            <consortium name="The Broad Institute Genome Sequencing Center for Infectious Disease"/>
            <person name="Feldgarden M."/>
            <person name="Kirby J."/>
            <person name="Kosoy M."/>
            <person name="Birtles R."/>
            <person name="Probert W.S."/>
            <person name="Chiaraviglio L."/>
            <person name="Young S.K."/>
            <person name="Zeng Q."/>
            <person name="Gargeya S."/>
            <person name="Fitzgerald M."/>
            <person name="Haas B."/>
            <person name="Abouelleil A."/>
            <person name="Alvarado L."/>
            <person name="Arachchi H.M."/>
            <person name="Berlin A."/>
            <person name="Chapman S.B."/>
            <person name="Gearin G."/>
            <person name="Goldberg J."/>
            <person name="Griggs A."/>
            <person name="Gujja S."/>
            <person name="Hansen M."/>
            <person name="Heiman D."/>
            <person name="Howarth C."/>
            <person name="Larimer J."/>
            <person name="Lui A."/>
            <person name="MacDonald P.J.P."/>
            <person name="McCowen C."/>
            <person name="Montmayeur A."/>
            <person name="Murphy C."/>
            <person name="Neiman D."/>
            <person name="Pearson M."/>
            <person name="Priest M."/>
            <person name="Roberts A."/>
            <person name="Saif S."/>
            <person name="Shea T."/>
            <person name="Sisk P."/>
            <person name="Stolte C."/>
            <person name="Sykes S."/>
            <person name="Wortman J."/>
            <person name="Nusbaum C."/>
            <person name="Birren B."/>
        </authorList>
    </citation>
    <scope>NUCLEOTIDE SEQUENCE [LARGE SCALE GENOMIC DNA]</scope>
    <source>
        <strain evidence="1 2">15908</strain>
    </source>
</reference>